<dbReference type="KEGG" id="mag:amb2912"/>
<evidence type="ECO:0000313" key="2">
    <source>
        <dbReference type="Proteomes" id="UP000007058"/>
    </source>
</evidence>
<sequence>MIGGRGKAAQAAREARARVLWRGMAVRYRAEGHVRFDLPEPLCTPEAAAVLTGGLEVIEGVYRVHVFTGAGKLSIRWFEDVCPLADIVRVLAGLVAEAVDLDREPPAPGEEPVPAGWLDRLKACAPVQAVRRRYDDLRAKAEVVRQIVAIKTGKPIPGGVDLQEWLIHFCNDLVAFYLIRQHWDRIIGQWLPRPWAHRYQWLTVIYLTFLLVRYRKGAGPKLVKK</sequence>
<organism evidence="1 2">
    <name type="scientific">Paramagnetospirillum magneticum (strain ATCC 700264 / AMB-1)</name>
    <name type="common">Magnetospirillum magneticum</name>
    <dbReference type="NCBI Taxonomy" id="342108"/>
    <lineage>
        <taxon>Bacteria</taxon>
        <taxon>Pseudomonadati</taxon>
        <taxon>Pseudomonadota</taxon>
        <taxon>Alphaproteobacteria</taxon>
        <taxon>Rhodospirillales</taxon>
        <taxon>Magnetospirillaceae</taxon>
        <taxon>Paramagnetospirillum</taxon>
    </lineage>
</organism>
<dbReference type="AlphaFoldDB" id="Q2W359"/>
<reference evidence="1 2" key="1">
    <citation type="journal article" date="2005" name="DNA Res.">
        <title>Complete genome sequence of the facultative anaerobic magnetotactic bacterium Magnetospirillum sp. strain AMB-1.</title>
        <authorList>
            <person name="Matsunaga T."/>
            <person name="Okamura Y."/>
            <person name="Fukuda Y."/>
            <person name="Wahyudi A.T."/>
            <person name="Murase Y."/>
            <person name="Takeyama H."/>
        </authorList>
    </citation>
    <scope>NUCLEOTIDE SEQUENCE [LARGE SCALE GENOMIC DNA]</scope>
    <source>
        <strain evidence="2">ATCC 700264 / AMB-1</strain>
    </source>
</reference>
<protein>
    <submittedName>
        <fullName evidence="1">Uncharacterized protein</fullName>
    </submittedName>
</protein>
<dbReference type="OrthoDB" id="7345868at2"/>
<proteinExistence type="predicted"/>
<dbReference type="RefSeq" id="WP_011385289.1">
    <property type="nucleotide sequence ID" value="NC_007626.1"/>
</dbReference>
<dbReference type="STRING" id="342108.amb2912"/>
<dbReference type="HOGENOM" id="CLU_1224227_0_0_5"/>
<name>Q2W359_PARM1</name>
<keyword evidence="2" id="KW-1185">Reference proteome</keyword>
<gene>
    <name evidence="1" type="ordered locus">amb2912</name>
</gene>
<accession>Q2W359</accession>
<evidence type="ECO:0000313" key="1">
    <source>
        <dbReference type="EMBL" id="BAE51716.1"/>
    </source>
</evidence>
<dbReference type="Proteomes" id="UP000007058">
    <property type="component" value="Chromosome"/>
</dbReference>
<dbReference type="EMBL" id="AP007255">
    <property type="protein sequence ID" value="BAE51716.1"/>
    <property type="molecule type" value="Genomic_DNA"/>
</dbReference>